<protein>
    <submittedName>
        <fullName evidence="1">Uncharacterized protein</fullName>
    </submittedName>
</protein>
<gene>
    <name evidence="1" type="ORF">COB67_13175</name>
</gene>
<sequence length="89" mass="10551">MIVPKLVWINITFIINIQNFFPRSIASPSQKFLVDFLRSWVVILFQRTIEKDAICIIRAGNNFQLPFIFDIFFCLFDQIFHHTSSLRKA</sequence>
<dbReference type="EMBL" id="NVSR01000153">
    <property type="protein sequence ID" value="PCI22944.1"/>
    <property type="molecule type" value="Genomic_DNA"/>
</dbReference>
<accession>A0A2A4SPB6</accession>
<evidence type="ECO:0000313" key="1">
    <source>
        <dbReference type="EMBL" id="PCI22944.1"/>
    </source>
</evidence>
<proteinExistence type="predicted"/>
<comment type="caution">
    <text evidence="1">The sequence shown here is derived from an EMBL/GenBank/DDBJ whole genome shotgun (WGS) entry which is preliminary data.</text>
</comment>
<evidence type="ECO:0000313" key="2">
    <source>
        <dbReference type="Proteomes" id="UP000218113"/>
    </source>
</evidence>
<dbReference type="AlphaFoldDB" id="A0A2A4SPB6"/>
<reference evidence="2" key="1">
    <citation type="submission" date="2017-08" db="EMBL/GenBank/DDBJ databases">
        <title>A dynamic microbial community with high functional redundancy inhabits the cold, oxic subseafloor aquifer.</title>
        <authorList>
            <person name="Tully B.J."/>
            <person name="Wheat C.G."/>
            <person name="Glazer B.T."/>
            <person name="Huber J.A."/>
        </authorList>
    </citation>
    <scope>NUCLEOTIDE SEQUENCE [LARGE SCALE GENOMIC DNA]</scope>
</reference>
<name>A0A2A4SPB6_9DELT</name>
<dbReference type="Proteomes" id="UP000218113">
    <property type="component" value="Unassembled WGS sequence"/>
</dbReference>
<organism evidence="1 2">
    <name type="scientific">SAR324 cluster bacterium</name>
    <dbReference type="NCBI Taxonomy" id="2024889"/>
    <lineage>
        <taxon>Bacteria</taxon>
        <taxon>Deltaproteobacteria</taxon>
        <taxon>SAR324 cluster</taxon>
    </lineage>
</organism>